<dbReference type="EMBL" id="CP001715">
    <property type="protein sequence ID" value="ACV34786.1"/>
    <property type="molecule type" value="Genomic_DNA"/>
</dbReference>
<reference evidence="4" key="1">
    <citation type="submission" date="2009-08" db="EMBL/GenBank/DDBJ databases">
        <authorList>
            <consortium name="US DOE Joint Genome Institute"/>
            <person name="Lucas S."/>
            <person name="Copeland A."/>
            <person name="Lapidus A."/>
            <person name="Glavina del Rio T."/>
            <person name="Dalin E."/>
            <person name="Tice H."/>
            <person name="Bruce D."/>
            <person name="Barry K."/>
            <person name="Pitluck S."/>
            <person name="Lowry S."/>
            <person name="Larimer F."/>
            <person name="Land M."/>
            <person name="Hauser L."/>
            <person name="Kyrpides N."/>
            <person name="Ivanova N."/>
            <person name="McMahon K.D."/>
            <person name="Hugenholtz P."/>
        </authorList>
    </citation>
    <scope>NUCLEOTIDE SEQUENCE</scope>
    <source>
        <strain evidence="4">UW-1</strain>
    </source>
</reference>
<dbReference type="HOGENOM" id="CLU_1084258_0_0_4"/>
<feature type="signal peptide" evidence="3">
    <location>
        <begin position="1"/>
        <end position="33"/>
    </location>
</feature>
<dbReference type="SMART" id="SM00028">
    <property type="entry name" value="TPR"/>
    <property type="match status" value="2"/>
</dbReference>
<dbReference type="InterPro" id="IPR019734">
    <property type="entry name" value="TPR_rpt"/>
</dbReference>
<dbReference type="Gene3D" id="1.25.40.10">
    <property type="entry name" value="Tetratricopeptide repeat domain"/>
    <property type="match status" value="1"/>
</dbReference>
<proteinExistence type="predicted"/>
<dbReference type="STRING" id="522306.CAP2UW1_1471"/>
<name>C7RT43_ACCRE</name>
<keyword evidence="3" id="KW-0732">Signal</keyword>
<evidence type="ECO:0000313" key="4">
    <source>
        <dbReference type="EMBL" id="ACV34786.1"/>
    </source>
</evidence>
<feature type="region of interest" description="Disordered" evidence="2">
    <location>
        <begin position="230"/>
        <end position="256"/>
    </location>
</feature>
<feature type="repeat" description="TPR" evidence="1">
    <location>
        <begin position="134"/>
        <end position="167"/>
    </location>
</feature>
<reference evidence="4" key="2">
    <citation type="submission" date="2009-09" db="EMBL/GenBank/DDBJ databases">
        <title>Complete sequence of chromosome of Candidatus Accumulibacter phosphatis clade IIA str. UW-1.</title>
        <authorList>
            <consortium name="US DOE Joint Genome Institute"/>
            <person name="Martin H.G."/>
            <person name="Ivanova N."/>
            <person name="Kunin V."/>
            <person name="Warnecke F."/>
            <person name="Barry K."/>
            <person name="He S."/>
            <person name="Salamov A."/>
            <person name="Szeto E."/>
            <person name="Dalin E."/>
            <person name="Pangilinan J.L."/>
            <person name="Lapidus A."/>
            <person name="Lowry S."/>
            <person name="Kyrpides N.C."/>
            <person name="McMahon K.D."/>
            <person name="Hugenholtz P."/>
        </authorList>
    </citation>
    <scope>NUCLEOTIDE SEQUENCE [LARGE SCALE GENOMIC DNA]</scope>
    <source>
        <strain evidence="4">UW-1</strain>
    </source>
</reference>
<dbReference type="Pfam" id="PF14559">
    <property type="entry name" value="TPR_19"/>
    <property type="match status" value="1"/>
</dbReference>
<feature type="chain" id="PRO_5002983794" evidence="3">
    <location>
        <begin position="34"/>
        <end position="256"/>
    </location>
</feature>
<dbReference type="InterPro" id="IPR011990">
    <property type="entry name" value="TPR-like_helical_dom_sf"/>
</dbReference>
<gene>
    <name evidence="4" type="ordered locus">CAP2UW1_1471</name>
</gene>
<evidence type="ECO:0000256" key="1">
    <source>
        <dbReference type="PROSITE-ProRule" id="PRU00339"/>
    </source>
</evidence>
<evidence type="ECO:0000256" key="3">
    <source>
        <dbReference type="SAM" id="SignalP"/>
    </source>
</evidence>
<protein>
    <submittedName>
        <fullName evidence="4">Uncharacterized protein</fullName>
    </submittedName>
</protein>
<dbReference type="OrthoDB" id="8527875at2"/>
<organism evidence="4">
    <name type="scientific">Accumulibacter regalis</name>
    <dbReference type="NCBI Taxonomy" id="522306"/>
    <lineage>
        <taxon>Bacteria</taxon>
        <taxon>Pseudomonadati</taxon>
        <taxon>Pseudomonadota</taxon>
        <taxon>Betaproteobacteria</taxon>
        <taxon>Candidatus Accumulibacter</taxon>
    </lineage>
</organism>
<dbReference type="KEGG" id="app:CAP2UW1_1471"/>
<keyword evidence="1" id="KW-0802">TPR repeat</keyword>
<dbReference type="eggNOG" id="COG0457">
    <property type="taxonomic scope" value="Bacteria"/>
</dbReference>
<dbReference type="PROSITE" id="PS50005">
    <property type="entry name" value="TPR"/>
    <property type="match status" value="1"/>
</dbReference>
<dbReference type="SUPFAM" id="SSF48452">
    <property type="entry name" value="TPR-like"/>
    <property type="match status" value="1"/>
</dbReference>
<sequence length="256" mass="28712" precursor="true">MHERKTMKTRHMGSRLRLVAGVVLMWASGQAFAMYETTDAERAVLPIYCKDTQGFAGYGDKWGSNASPLAKKWVAQMGETFWAMHHYCRGLVNRNRALRPGVPPRERKVLLEGAAGEYTYVLNNLKDPNFILLPEIYTRIGEARLLASDLGAAEKAFSRARAIKPDYWPAYSHWAEHLMQTGRQAEAKQLVKTGLEHAPHAKMLVELYRLLGGRHSEIVPVVKNLVPGKAADQQRATTDQNAETDEVPIDSDSPDE</sequence>
<feature type="compositionally biased region" description="Acidic residues" evidence="2">
    <location>
        <begin position="242"/>
        <end position="256"/>
    </location>
</feature>
<evidence type="ECO:0000256" key="2">
    <source>
        <dbReference type="SAM" id="MobiDB-lite"/>
    </source>
</evidence>
<dbReference type="AlphaFoldDB" id="C7RT43"/>
<accession>C7RT43</accession>